<evidence type="ECO:0000313" key="2">
    <source>
        <dbReference type="EMBL" id="GMH68660.1"/>
    </source>
</evidence>
<accession>A0A9W7E874</accession>
<feature type="compositionally biased region" description="Low complexity" evidence="1">
    <location>
        <begin position="68"/>
        <end position="83"/>
    </location>
</feature>
<evidence type="ECO:0000256" key="1">
    <source>
        <dbReference type="SAM" id="MobiDB-lite"/>
    </source>
</evidence>
<dbReference type="Pfam" id="PF23670">
    <property type="entry name" value="PIGBOS1"/>
    <property type="match status" value="1"/>
</dbReference>
<name>A0A9W7E874_9STRA</name>
<proteinExistence type="predicted"/>
<feature type="compositionally biased region" description="Basic and acidic residues" evidence="1">
    <location>
        <begin position="57"/>
        <end position="67"/>
    </location>
</feature>
<dbReference type="Proteomes" id="UP001165085">
    <property type="component" value="Unassembled WGS sequence"/>
</dbReference>
<evidence type="ECO:0000313" key="3">
    <source>
        <dbReference type="Proteomes" id="UP001165085"/>
    </source>
</evidence>
<reference evidence="3" key="1">
    <citation type="journal article" date="2023" name="Commun. Biol.">
        <title>Genome analysis of Parmales, the sister group of diatoms, reveals the evolutionary specialization of diatoms from phago-mixotrophs to photoautotrophs.</title>
        <authorList>
            <person name="Ban H."/>
            <person name="Sato S."/>
            <person name="Yoshikawa S."/>
            <person name="Yamada K."/>
            <person name="Nakamura Y."/>
            <person name="Ichinomiya M."/>
            <person name="Sato N."/>
            <person name="Blanc-Mathieu R."/>
            <person name="Endo H."/>
            <person name="Kuwata A."/>
            <person name="Ogata H."/>
        </authorList>
    </citation>
    <scope>NUCLEOTIDE SEQUENCE [LARGE SCALE GENOMIC DNA]</scope>
    <source>
        <strain evidence="3">NIES 3701</strain>
    </source>
</reference>
<dbReference type="EMBL" id="BRXY01000127">
    <property type="protein sequence ID" value="GMH68660.1"/>
    <property type="molecule type" value="Genomic_DNA"/>
</dbReference>
<gene>
    <name evidence="2" type="ORF">TrST_g4387</name>
</gene>
<dbReference type="InterPro" id="IPR057394">
    <property type="entry name" value="PIGBOS1"/>
</dbReference>
<dbReference type="AlphaFoldDB" id="A0A9W7E874"/>
<feature type="region of interest" description="Disordered" evidence="1">
    <location>
        <begin position="57"/>
        <end position="83"/>
    </location>
</feature>
<keyword evidence="3" id="KW-1185">Reference proteome</keyword>
<organism evidence="2 3">
    <name type="scientific">Triparma strigata</name>
    <dbReference type="NCBI Taxonomy" id="1606541"/>
    <lineage>
        <taxon>Eukaryota</taxon>
        <taxon>Sar</taxon>
        <taxon>Stramenopiles</taxon>
        <taxon>Ochrophyta</taxon>
        <taxon>Bolidophyceae</taxon>
        <taxon>Parmales</taxon>
        <taxon>Triparmaceae</taxon>
        <taxon>Triparma</taxon>
    </lineage>
</organism>
<comment type="caution">
    <text evidence="2">The sequence shown here is derived from an EMBL/GenBank/DDBJ whole genome shotgun (WGS) entry which is preliminary data.</text>
</comment>
<dbReference type="OrthoDB" id="196573at2759"/>
<sequence length="83" mass="9392">MPPAPKQVPHFLSKIGFGPQLRRRSDGSQYLDYAIASVVGVISGAYMFGDPIREHFEDRRQEREERQQQQQSSASNSPSNNSK</sequence>
<protein>
    <submittedName>
        <fullName evidence="2">Uncharacterized protein</fullName>
    </submittedName>
</protein>